<keyword evidence="3" id="KW-1185">Reference proteome</keyword>
<organism evidence="2 3">
    <name type="scientific">Micromonospora echinospora</name>
    <name type="common">Micromonospora purpurea</name>
    <dbReference type="NCBI Taxonomy" id="1877"/>
    <lineage>
        <taxon>Bacteria</taxon>
        <taxon>Bacillati</taxon>
        <taxon>Actinomycetota</taxon>
        <taxon>Actinomycetes</taxon>
        <taxon>Micromonosporales</taxon>
        <taxon>Micromonosporaceae</taxon>
        <taxon>Micromonospora</taxon>
    </lineage>
</organism>
<protein>
    <submittedName>
        <fullName evidence="2">Uncharacterized protein</fullName>
    </submittedName>
</protein>
<evidence type="ECO:0000313" key="2">
    <source>
        <dbReference type="EMBL" id="MBB5115986.1"/>
    </source>
</evidence>
<accession>A0ABR6MMU5</accession>
<feature type="region of interest" description="Disordered" evidence="1">
    <location>
        <begin position="1"/>
        <end position="77"/>
    </location>
</feature>
<feature type="compositionally biased region" description="Basic and acidic residues" evidence="1">
    <location>
        <begin position="289"/>
        <end position="301"/>
    </location>
</feature>
<gene>
    <name evidence="2" type="ORF">FHU28_005825</name>
</gene>
<evidence type="ECO:0000313" key="3">
    <source>
        <dbReference type="Proteomes" id="UP000618986"/>
    </source>
</evidence>
<feature type="compositionally biased region" description="Polar residues" evidence="1">
    <location>
        <begin position="1"/>
        <end position="10"/>
    </location>
</feature>
<dbReference type="Proteomes" id="UP000618986">
    <property type="component" value="Unassembled WGS sequence"/>
</dbReference>
<feature type="compositionally biased region" description="Low complexity" evidence="1">
    <location>
        <begin position="62"/>
        <end position="77"/>
    </location>
</feature>
<sequence>MPALIESTSPGWLHPTRSDLATTPKWSGSRFDPEARTREAGGDALGPTQPHPALRWWPPRPTSTGPPGTRPSATTPTLDPLHLAEVAASHPLRSHHHPEVEWIKLGDATTSPSWCRESTPARARGAMRCCMPVLEARERGEVRAREAGRMPQSGRPATTRHLMRRHGHPTHLDRPARPSTSLPATSPPLIDSTPPKWLHPTHADATTSPKWRGSRKGIPPPPRSGEDQGRGYHHLPELVSIKRGGCRHVPRSGVDQEGGSRHVRRRGVDQGGGMPPPPRSGGDQGGEGPRSEVREGCAEPS</sequence>
<feature type="compositionally biased region" description="Basic and acidic residues" evidence="1">
    <location>
        <begin position="31"/>
        <end position="41"/>
    </location>
</feature>
<feature type="compositionally biased region" description="Low complexity" evidence="1">
    <location>
        <begin position="177"/>
        <end position="189"/>
    </location>
</feature>
<name>A0ABR6MMU5_MICEC</name>
<feature type="region of interest" description="Disordered" evidence="1">
    <location>
        <begin position="141"/>
        <end position="301"/>
    </location>
</feature>
<comment type="caution">
    <text evidence="2">The sequence shown here is derived from an EMBL/GenBank/DDBJ whole genome shotgun (WGS) entry which is preliminary data.</text>
</comment>
<evidence type="ECO:0000256" key="1">
    <source>
        <dbReference type="SAM" id="MobiDB-lite"/>
    </source>
</evidence>
<feature type="compositionally biased region" description="Basic and acidic residues" evidence="1">
    <location>
        <begin position="224"/>
        <end position="236"/>
    </location>
</feature>
<proteinExistence type="predicted"/>
<dbReference type="EMBL" id="JACHJC010000001">
    <property type="protein sequence ID" value="MBB5115986.1"/>
    <property type="molecule type" value="Genomic_DNA"/>
</dbReference>
<reference evidence="2 3" key="1">
    <citation type="submission" date="2020-08" db="EMBL/GenBank/DDBJ databases">
        <title>Sequencing the genomes of 1000 actinobacteria strains.</title>
        <authorList>
            <person name="Klenk H.-P."/>
        </authorList>
    </citation>
    <scope>NUCLEOTIDE SEQUENCE [LARGE SCALE GENOMIC DNA]</scope>
    <source>
        <strain evidence="2 3">DSM 43036</strain>
    </source>
</reference>